<reference evidence="2 3" key="1">
    <citation type="submission" date="2015-08" db="EMBL/GenBank/DDBJ databases">
        <title>Emmonsia species relationships and genome sequence.</title>
        <authorList>
            <person name="Cuomo C.A."/>
            <person name="Schwartz I.S."/>
            <person name="Kenyon C."/>
            <person name="De Hoog G.S."/>
            <person name="Govender N.P."/>
            <person name="Botha A."/>
            <person name="Moreno L."/>
            <person name="De Vries M."/>
            <person name="Munoz J.F."/>
            <person name="Stielow J.B."/>
        </authorList>
    </citation>
    <scope>NUCLEOTIDE SEQUENCE [LARGE SCALE GENOMIC DNA]</scope>
    <source>
        <strain evidence="2 3">EI222</strain>
    </source>
</reference>
<dbReference type="Proteomes" id="UP000242791">
    <property type="component" value="Unassembled WGS sequence"/>
</dbReference>
<accession>A0A1J9QMM7</accession>
<keyword evidence="3" id="KW-1185">Reference proteome</keyword>
<dbReference type="InterPro" id="IPR021109">
    <property type="entry name" value="Peptidase_aspartic_dom_sf"/>
</dbReference>
<dbReference type="AlphaFoldDB" id="A0A1J9QMM7"/>
<comment type="caution">
    <text evidence="2">The sequence shown here is derived from an EMBL/GenBank/DDBJ whole genome shotgun (WGS) entry which is preliminary data.</text>
</comment>
<name>A0A1J9QMM7_9EURO</name>
<feature type="compositionally biased region" description="Polar residues" evidence="1">
    <location>
        <begin position="141"/>
        <end position="153"/>
    </location>
</feature>
<dbReference type="Gene3D" id="2.40.70.10">
    <property type="entry name" value="Acid Proteases"/>
    <property type="match status" value="1"/>
</dbReference>
<dbReference type="CDD" id="cd00303">
    <property type="entry name" value="retropepsin_like"/>
    <property type="match status" value="1"/>
</dbReference>
<evidence type="ECO:0000313" key="2">
    <source>
        <dbReference type="EMBL" id="OJD16477.1"/>
    </source>
</evidence>
<gene>
    <name evidence="2" type="ORF">ACJ73_08880</name>
</gene>
<feature type="region of interest" description="Disordered" evidence="1">
    <location>
        <begin position="134"/>
        <end position="167"/>
    </location>
</feature>
<dbReference type="OrthoDB" id="128646at2759"/>
<proteinExistence type="predicted"/>
<sequence length="167" mass="18574">MVDSGAESNIITPEVAEALNAVKVPTSKVPLEDLQRRPYHTPPYAYKVILPSPDGRPATHYFLPMPMSRPLILGMPWLRQTNPDIHWDSGRLFDRFRSRQLDAQRLPWEPPAADGPTLTDDTVPIIAWLQTRQDAAPTADLPQSSTTSKMSSTCPPPIPCPPTRTLT</sequence>
<evidence type="ECO:0000313" key="3">
    <source>
        <dbReference type="Proteomes" id="UP000242791"/>
    </source>
</evidence>
<protein>
    <submittedName>
        <fullName evidence="2">Uncharacterized protein</fullName>
    </submittedName>
</protein>
<feature type="compositionally biased region" description="Pro residues" evidence="1">
    <location>
        <begin position="154"/>
        <end position="167"/>
    </location>
</feature>
<dbReference type="EMBL" id="LGTZ01002257">
    <property type="protein sequence ID" value="OJD16477.1"/>
    <property type="molecule type" value="Genomic_DNA"/>
</dbReference>
<dbReference type="VEuPathDB" id="FungiDB:ACJ73_08880"/>
<dbReference type="SUPFAM" id="SSF50630">
    <property type="entry name" value="Acid proteases"/>
    <property type="match status" value="1"/>
</dbReference>
<organism evidence="2 3">
    <name type="scientific">Blastomyces percursus</name>
    <dbReference type="NCBI Taxonomy" id="1658174"/>
    <lineage>
        <taxon>Eukaryota</taxon>
        <taxon>Fungi</taxon>
        <taxon>Dikarya</taxon>
        <taxon>Ascomycota</taxon>
        <taxon>Pezizomycotina</taxon>
        <taxon>Eurotiomycetes</taxon>
        <taxon>Eurotiomycetidae</taxon>
        <taxon>Onygenales</taxon>
        <taxon>Ajellomycetaceae</taxon>
        <taxon>Blastomyces</taxon>
    </lineage>
</organism>
<evidence type="ECO:0000256" key="1">
    <source>
        <dbReference type="SAM" id="MobiDB-lite"/>
    </source>
</evidence>